<dbReference type="RefSeq" id="WP_173815049.1">
    <property type="nucleotide sequence ID" value="NZ_JAAITX010000009.1"/>
</dbReference>
<dbReference type="CDD" id="cd04301">
    <property type="entry name" value="NAT_SF"/>
    <property type="match status" value="1"/>
</dbReference>
<dbReference type="EMBL" id="JAAITX010000009">
    <property type="protein sequence ID" value="NVH59211.1"/>
    <property type="molecule type" value="Genomic_DNA"/>
</dbReference>
<reference evidence="6 7" key="1">
    <citation type="journal article" date="2020" name="Cell Host Microbe">
        <title>Functional and Genomic Variation between Human-Derived Isolates of Lachnospiraceae Reveals Inter- and Intra-Species Diversity.</title>
        <authorList>
            <person name="Sorbara M.T."/>
            <person name="Littmann E.R."/>
            <person name="Fontana E."/>
            <person name="Moody T.U."/>
            <person name="Kohout C.E."/>
            <person name="Gjonbalaj M."/>
            <person name="Eaton V."/>
            <person name="Seok R."/>
            <person name="Leiner I.M."/>
            <person name="Pamer E.G."/>
        </authorList>
    </citation>
    <scope>NUCLEOTIDE SEQUENCE [LARGE SCALE GENOMIC DNA]</scope>
    <source>
        <strain evidence="5 6">MSK.17.11</strain>
        <strain evidence="4 7">MSK.17.38</strain>
    </source>
</reference>
<proteinExistence type="predicted"/>
<dbReference type="PROSITE" id="PS51186">
    <property type="entry name" value="GNAT"/>
    <property type="match status" value="1"/>
</dbReference>
<dbReference type="Pfam" id="PF13673">
    <property type="entry name" value="Acetyltransf_10"/>
    <property type="match status" value="1"/>
</dbReference>
<dbReference type="Gene3D" id="3.30.565.40">
    <property type="entry name" value="Fervidobacterium nodosum Rt17-B1 like"/>
    <property type="match status" value="1"/>
</dbReference>
<feature type="transmembrane region" description="Helical" evidence="2">
    <location>
        <begin position="161"/>
        <end position="186"/>
    </location>
</feature>
<evidence type="ECO:0000313" key="6">
    <source>
        <dbReference type="Proteomes" id="UP000528555"/>
    </source>
</evidence>
<dbReference type="EMBL" id="JAAIUO010000009">
    <property type="protein sequence ID" value="NSK15386.1"/>
    <property type="molecule type" value="Genomic_DNA"/>
</dbReference>
<dbReference type="AlphaFoldDB" id="A0A850HMW9"/>
<evidence type="ECO:0000256" key="1">
    <source>
        <dbReference type="SAM" id="MobiDB-lite"/>
    </source>
</evidence>
<dbReference type="SUPFAM" id="SSF55729">
    <property type="entry name" value="Acyl-CoA N-acyltransferases (Nat)"/>
    <property type="match status" value="1"/>
</dbReference>
<keyword evidence="2" id="KW-1133">Transmembrane helix</keyword>
<evidence type="ECO:0000313" key="5">
    <source>
        <dbReference type="EMBL" id="NVH59211.1"/>
    </source>
</evidence>
<keyword evidence="2" id="KW-0472">Membrane</keyword>
<dbReference type="Proteomes" id="UP000701680">
    <property type="component" value="Unassembled WGS sequence"/>
</dbReference>
<dbReference type="GO" id="GO:0016747">
    <property type="term" value="F:acyltransferase activity, transferring groups other than amino-acyl groups"/>
    <property type="evidence" value="ECO:0007669"/>
    <property type="project" value="InterPro"/>
</dbReference>
<keyword evidence="6" id="KW-1185">Reference proteome</keyword>
<comment type="caution">
    <text evidence="5">The sequence shown here is derived from an EMBL/GenBank/DDBJ whole genome shotgun (WGS) entry which is preliminary data.</text>
</comment>
<evidence type="ECO:0000259" key="3">
    <source>
        <dbReference type="PROSITE" id="PS51186"/>
    </source>
</evidence>
<dbReference type="InterPro" id="IPR016181">
    <property type="entry name" value="Acyl_CoA_acyltransferase"/>
</dbReference>
<dbReference type="Gene3D" id="3.40.630.30">
    <property type="match status" value="1"/>
</dbReference>
<feature type="domain" description="N-acetyltransferase" evidence="3">
    <location>
        <begin position="1"/>
        <end position="145"/>
    </location>
</feature>
<dbReference type="Proteomes" id="UP000528555">
    <property type="component" value="Unassembled WGS sequence"/>
</dbReference>
<keyword evidence="2" id="KW-0812">Transmembrane</keyword>
<gene>
    <name evidence="5" type="ORF">G5A66_11320</name>
    <name evidence="4" type="ORF">G5A75_11080</name>
</gene>
<feature type="region of interest" description="Disordered" evidence="1">
    <location>
        <begin position="217"/>
        <end position="236"/>
    </location>
</feature>
<dbReference type="InterPro" id="IPR000182">
    <property type="entry name" value="GNAT_dom"/>
</dbReference>
<feature type="compositionally biased region" description="Basic and acidic residues" evidence="1">
    <location>
        <begin position="217"/>
        <end position="233"/>
    </location>
</feature>
<name>A0A850HMW9_9FIRM</name>
<evidence type="ECO:0000313" key="4">
    <source>
        <dbReference type="EMBL" id="NSK15386.1"/>
    </source>
</evidence>
<evidence type="ECO:0000256" key="2">
    <source>
        <dbReference type="SAM" id="Phobius"/>
    </source>
</evidence>
<accession>A0A850HMW9</accession>
<organism evidence="5 6">
    <name type="scientific">Dorea phocaeensis</name>
    <dbReference type="NCBI Taxonomy" id="2040291"/>
    <lineage>
        <taxon>Bacteria</taxon>
        <taxon>Bacillati</taxon>
        <taxon>Bacillota</taxon>
        <taxon>Clostridia</taxon>
        <taxon>Lachnospirales</taxon>
        <taxon>Lachnospiraceae</taxon>
        <taxon>Dorea</taxon>
    </lineage>
</organism>
<protein>
    <submittedName>
        <fullName evidence="5">GNAT family N-acetyltransferase</fullName>
    </submittedName>
</protein>
<reference evidence="5" key="2">
    <citation type="submission" date="2020-02" db="EMBL/GenBank/DDBJ databases">
        <authorList>
            <person name="Littmann E."/>
            <person name="Sorbara M."/>
        </authorList>
    </citation>
    <scope>NUCLEOTIDE SEQUENCE</scope>
    <source>
        <strain evidence="5">MSK.17.11</strain>
        <strain evidence="4">MSK.17.38</strain>
    </source>
</reference>
<keyword evidence="5" id="KW-0808">Transferase</keyword>
<evidence type="ECO:0000313" key="7">
    <source>
        <dbReference type="Proteomes" id="UP000701680"/>
    </source>
</evidence>
<sequence length="477" mass="54535">MQIRDLTGEEIERVYQETAGSILEGFPFVNDFSKIREKVQRGEIIFAGAYQEGDGSQELFGLGAITSSGEIFGIYVRKMHRHHGVGTALLDALCRMCQGRFSVMRMNVEAPSHLIPLFQRSGFVCCGSLQEREGRSWASMERIMPLVAEEPSAKKTSKGTIGVIIGICVVVLILLIIIVLLGGRLLGELGKNQREQAHQNPGYHKQEKYDWEEKHTPSLDEAGDSKQTDRSSEDELADIEVYEAPVSYAVRTEKYEEKSEETKLSVDFDIEYPQVEGLPSGKDQEVNQILRDAAMSSADLFYLQPAEEVQEFFSSQEKLYLASEVDYKVTYMDENLLSVVFTDHYFLGSMYLEYSDLRARIINLETAEQYEIEDLIVSSPELIRRWRMGILDQNSDSYPGKELEDNVYERMLTGEIVDGRYFANLFLDKNGVWIGFTYAFQSDDGQRIERGWTTVPFAWKEFAPYESDHKMWDILKK</sequence>